<comment type="caution">
    <text evidence="3">The sequence shown here is derived from an EMBL/GenBank/DDBJ whole genome shotgun (WGS) entry which is preliminary data.</text>
</comment>
<reference evidence="3 4" key="1">
    <citation type="submission" date="2020-09" db="EMBL/GenBank/DDBJ databases">
        <title>Paenibacillus sp. strain PR3 16S rRNA gene Genome sequencing and assembly.</title>
        <authorList>
            <person name="Kim J."/>
        </authorList>
    </citation>
    <scope>NUCLEOTIDE SEQUENCE [LARGE SCALE GENOMIC DNA]</scope>
    <source>
        <strain evidence="3 4">PR3</strain>
    </source>
</reference>
<evidence type="ECO:0000313" key="4">
    <source>
        <dbReference type="Proteomes" id="UP000609346"/>
    </source>
</evidence>
<sequence>MKAEGESRRPVIVLVHGFKGFKDWGMFPYAAQRLAGQEYVVVTFNFSHNGVGAVGADFDELDKFARNTHTLELRDLAVVMAAIRNGRMPLSHAMDADHVLLVGHSRGGGDCVLYAAEHPAEVRGIVSWNGIADCNLFTKEFRQQVLEDGVGYVTNARTKQQMPIAASFFEDLALNEERYHIAAQAASLQMPALFVQGDADTPRLVAGYHRLQEAAPQHRYVLLLDADHTFGTKHPWAGTTLALEKAIVLTRGFAAGLFERERIGLEMD</sequence>
<dbReference type="InterPro" id="IPR029058">
    <property type="entry name" value="AB_hydrolase_fold"/>
</dbReference>
<evidence type="ECO:0000313" key="3">
    <source>
        <dbReference type="EMBL" id="MBD3922096.1"/>
    </source>
</evidence>
<dbReference type="InterPro" id="IPR000073">
    <property type="entry name" value="AB_hydrolase_1"/>
</dbReference>
<organism evidence="3 4">
    <name type="scientific">Paenibacillus terricola</name>
    <dbReference type="NCBI Taxonomy" id="2763503"/>
    <lineage>
        <taxon>Bacteria</taxon>
        <taxon>Bacillati</taxon>
        <taxon>Bacillota</taxon>
        <taxon>Bacilli</taxon>
        <taxon>Bacillales</taxon>
        <taxon>Paenibacillaceae</taxon>
        <taxon>Paenibacillus</taxon>
    </lineage>
</organism>
<keyword evidence="3" id="KW-0378">Hydrolase</keyword>
<dbReference type="PANTHER" id="PTHR22946">
    <property type="entry name" value="DIENELACTONE HYDROLASE DOMAIN-CONTAINING PROTEIN-RELATED"/>
    <property type="match status" value="1"/>
</dbReference>
<feature type="domain" description="AB hydrolase-1" evidence="2">
    <location>
        <begin position="10"/>
        <end position="145"/>
    </location>
</feature>
<dbReference type="SUPFAM" id="SSF53474">
    <property type="entry name" value="alpha/beta-Hydrolases"/>
    <property type="match status" value="1"/>
</dbReference>
<accession>A0ABR8N3I2</accession>
<keyword evidence="4" id="KW-1185">Reference proteome</keyword>
<dbReference type="EMBL" id="JACXZA010000007">
    <property type="protein sequence ID" value="MBD3922096.1"/>
    <property type="molecule type" value="Genomic_DNA"/>
</dbReference>
<name>A0ABR8N3I2_9BACL</name>
<evidence type="ECO:0000256" key="1">
    <source>
        <dbReference type="ARBA" id="ARBA00038115"/>
    </source>
</evidence>
<dbReference type="Pfam" id="PF00561">
    <property type="entry name" value="Abhydrolase_1"/>
    <property type="match status" value="1"/>
</dbReference>
<dbReference type="Gene3D" id="3.40.50.1820">
    <property type="entry name" value="alpha/beta hydrolase"/>
    <property type="match status" value="1"/>
</dbReference>
<evidence type="ECO:0000259" key="2">
    <source>
        <dbReference type="Pfam" id="PF00561"/>
    </source>
</evidence>
<proteinExistence type="inferred from homology"/>
<gene>
    <name evidence="3" type="ORF">H8B09_25260</name>
</gene>
<dbReference type="GO" id="GO:0016787">
    <property type="term" value="F:hydrolase activity"/>
    <property type="evidence" value="ECO:0007669"/>
    <property type="project" value="UniProtKB-KW"/>
</dbReference>
<dbReference type="Proteomes" id="UP000609346">
    <property type="component" value="Unassembled WGS sequence"/>
</dbReference>
<dbReference type="InterPro" id="IPR050261">
    <property type="entry name" value="FrsA_esterase"/>
</dbReference>
<protein>
    <submittedName>
        <fullName evidence="3">Alpha/beta fold hydrolase</fullName>
    </submittedName>
</protein>
<comment type="similarity">
    <text evidence="1">Belongs to the AB hydrolase superfamily. FUS2 hydrolase family.</text>
</comment>